<proteinExistence type="predicted"/>
<name>A0ABM4VH80_COFAR</name>
<keyword evidence="1" id="KW-0175">Coiled coil</keyword>
<dbReference type="RefSeq" id="XP_071918880.1">
    <property type="nucleotide sequence ID" value="XM_072062779.1"/>
</dbReference>
<evidence type="ECO:0000313" key="4">
    <source>
        <dbReference type="RefSeq" id="XP_071918880.1"/>
    </source>
</evidence>
<dbReference type="InterPro" id="IPR036691">
    <property type="entry name" value="Endo/exonu/phosph_ase_sf"/>
</dbReference>
<dbReference type="Pfam" id="PF03372">
    <property type="entry name" value="Exo_endo_phos"/>
    <property type="match status" value="1"/>
</dbReference>
<evidence type="ECO:0000313" key="3">
    <source>
        <dbReference type="Proteomes" id="UP001652660"/>
    </source>
</evidence>
<reference evidence="4" key="1">
    <citation type="submission" date="2025-08" db="UniProtKB">
        <authorList>
            <consortium name="RefSeq"/>
        </authorList>
    </citation>
    <scope>IDENTIFICATION</scope>
    <source>
        <tissue evidence="4">Leaves</tissue>
    </source>
</reference>
<feature type="domain" description="Endonuclease/exonuclease/phosphatase" evidence="2">
    <location>
        <begin position="56"/>
        <end position="172"/>
    </location>
</feature>
<accession>A0ABM4VH80</accession>
<protein>
    <recommendedName>
        <fullName evidence="2">Endonuclease/exonuclease/phosphatase domain-containing protein</fullName>
    </recommendedName>
</protein>
<dbReference type="InterPro" id="IPR005135">
    <property type="entry name" value="Endo/exonuclease/phosphatase"/>
</dbReference>
<dbReference type="PANTHER" id="PTHR33710:SF71">
    <property type="entry name" value="ENDONUCLEASE_EXONUCLEASE_PHOSPHATASE DOMAIN-CONTAINING PROTEIN"/>
    <property type="match status" value="1"/>
</dbReference>
<keyword evidence="3" id="KW-1185">Reference proteome</keyword>
<gene>
    <name evidence="4" type="primary">LOC140013485</name>
</gene>
<dbReference type="GeneID" id="140013485"/>
<feature type="coiled-coil region" evidence="1">
    <location>
        <begin position="219"/>
        <end position="281"/>
    </location>
</feature>
<dbReference type="Proteomes" id="UP001652660">
    <property type="component" value="Chromosome 8c"/>
</dbReference>
<organism evidence="3 4">
    <name type="scientific">Coffea arabica</name>
    <name type="common">Arabian coffee</name>
    <dbReference type="NCBI Taxonomy" id="13443"/>
    <lineage>
        <taxon>Eukaryota</taxon>
        <taxon>Viridiplantae</taxon>
        <taxon>Streptophyta</taxon>
        <taxon>Embryophyta</taxon>
        <taxon>Tracheophyta</taxon>
        <taxon>Spermatophyta</taxon>
        <taxon>Magnoliopsida</taxon>
        <taxon>eudicotyledons</taxon>
        <taxon>Gunneridae</taxon>
        <taxon>Pentapetalae</taxon>
        <taxon>asterids</taxon>
        <taxon>lamiids</taxon>
        <taxon>Gentianales</taxon>
        <taxon>Rubiaceae</taxon>
        <taxon>Ixoroideae</taxon>
        <taxon>Gardenieae complex</taxon>
        <taxon>Bertiereae - Coffeeae clade</taxon>
        <taxon>Coffeeae</taxon>
        <taxon>Coffea</taxon>
    </lineage>
</organism>
<dbReference type="SUPFAM" id="SSF56219">
    <property type="entry name" value="DNase I-like"/>
    <property type="match status" value="1"/>
</dbReference>
<evidence type="ECO:0000256" key="1">
    <source>
        <dbReference type="SAM" id="Coils"/>
    </source>
</evidence>
<evidence type="ECO:0000259" key="2">
    <source>
        <dbReference type="Pfam" id="PF03372"/>
    </source>
</evidence>
<sequence length="327" mass="37202">MRLPFDSVVGNLSADIWVLFSAPITCTIIGNSSQHITLLVHHPWLPRSLCFSFVHARCTMKERRILWQDLLTDKPTSLPWCVCGDFNVIIDPHEKRGGRPFARAEGMELLSFMEEAEVFDAGFSGSSYTWCNNRRGRERIWKRLDRLLINGIFSDAVSSVSVAHLARHPSDHAPLRIGLASRMDNKPRPFRFLNLWTDRKDLLEVIRNAWQLECTGSPLRKLCSKLVKARRVIQEWNKEAFGNIFIAVQRAESDLLAAENRVEEEDESGDAQSELQKAQAKLRLALSNEERFWSQKALLPPAVPRSISRFPSVSGKVQIGLLWGDVS</sequence>
<dbReference type="Gene3D" id="3.60.10.10">
    <property type="entry name" value="Endonuclease/exonuclease/phosphatase"/>
    <property type="match status" value="1"/>
</dbReference>
<dbReference type="PANTHER" id="PTHR33710">
    <property type="entry name" value="BNAC02G09200D PROTEIN"/>
    <property type="match status" value="1"/>
</dbReference>